<accession>A0A2P6TR52</accession>
<dbReference type="EMBL" id="LHPG02000008">
    <property type="protein sequence ID" value="PRW56523.1"/>
    <property type="molecule type" value="Genomic_DNA"/>
</dbReference>
<evidence type="ECO:0000313" key="5">
    <source>
        <dbReference type="Proteomes" id="UP000239899"/>
    </source>
</evidence>
<dbReference type="InterPro" id="IPR001943">
    <property type="entry name" value="UVR_dom"/>
</dbReference>
<dbReference type="Pfam" id="PF04379">
    <property type="entry name" value="DUF525"/>
    <property type="match status" value="1"/>
</dbReference>
<dbReference type="SUPFAM" id="SSF110069">
    <property type="entry name" value="ApaG-like"/>
    <property type="match status" value="1"/>
</dbReference>
<dbReference type="OrthoDB" id="2305498at2759"/>
<dbReference type="PROSITE" id="PS50151">
    <property type="entry name" value="UVR"/>
    <property type="match status" value="2"/>
</dbReference>
<dbReference type="InterPro" id="IPR007474">
    <property type="entry name" value="ApaG_domain"/>
</dbReference>
<dbReference type="InterPro" id="IPR050718">
    <property type="entry name" value="ApaG-like"/>
</dbReference>
<gene>
    <name evidence="4" type="ORF">C2E21_4668</name>
</gene>
<evidence type="ECO:0000259" key="3">
    <source>
        <dbReference type="PROSITE" id="PS51087"/>
    </source>
</evidence>
<dbReference type="Proteomes" id="UP000239899">
    <property type="component" value="Unassembled WGS sequence"/>
</dbReference>
<dbReference type="NCBIfam" id="NF003967">
    <property type="entry name" value="PRK05461.1"/>
    <property type="match status" value="1"/>
</dbReference>
<dbReference type="Pfam" id="PF02151">
    <property type="entry name" value="UVR"/>
    <property type="match status" value="1"/>
</dbReference>
<dbReference type="Gene3D" id="2.60.40.1470">
    <property type="entry name" value="ApaG domain"/>
    <property type="match status" value="1"/>
</dbReference>
<evidence type="ECO:0000256" key="1">
    <source>
        <dbReference type="SAM" id="MobiDB-lite"/>
    </source>
</evidence>
<proteinExistence type="predicted"/>
<comment type="caution">
    <text evidence="4">The sequence shown here is derived from an EMBL/GenBank/DDBJ whole genome shotgun (WGS) entry which is preliminary data.</text>
</comment>
<dbReference type="InterPro" id="IPR036767">
    <property type="entry name" value="ApaG_sf"/>
</dbReference>
<feature type="domain" description="UVR" evidence="2">
    <location>
        <begin position="55"/>
        <end position="90"/>
    </location>
</feature>
<name>A0A2P6TR52_CHLSO</name>
<evidence type="ECO:0000313" key="4">
    <source>
        <dbReference type="EMBL" id="PRW56523.1"/>
    </source>
</evidence>
<organism evidence="4 5">
    <name type="scientific">Chlorella sorokiniana</name>
    <name type="common">Freshwater green alga</name>
    <dbReference type="NCBI Taxonomy" id="3076"/>
    <lineage>
        <taxon>Eukaryota</taxon>
        <taxon>Viridiplantae</taxon>
        <taxon>Chlorophyta</taxon>
        <taxon>core chlorophytes</taxon>
        <taxon>Trebouxiophyceae</taxon>
        <taxon>Chlorellales</taxon>
        <taxon>Chlorellaceae</taxon>
        <taxon>Chlorella clade</taxon>
        <taxon>Chlorella</taxon>
    </lineage>
</organism>
<reference evidence="4 5" key="1">
    <citation type="journal article" date="2018" name="Plant J.">
        <title>Genome sequences of Chlorella sorokiniana UTEX 1602 and Micractinium conductrix SAG 241.80: implications to maltose excretion by a green alga.</title>
        <authorList>
            <person name="Arriola M.B."/>
            <person name="Velmurugan N."/>
            <person name="Zhang Y."/>
            <person name="Plunkett M.H."/>
            <person name="Hondzo H."/>
            <person name="Barney B.M."/>
        </authorList>
    </citation>
    <scope>NUCLEOTIDE SEQUENCE [LARGE SCALE GENOMIC DNA]</scope>
    <source>
        <strain evidence="5">UTEX 1602</strain>
    </source>
</reference>
<feature type="domain" description="ApaG" evidence="3">
    <location>
        <begin position="150"/>
        <end position="279"/>
    </location>
</feature>
<keyword evidence="5" id="KW-1185">Reference proteome</keyword>
<feature type="compositionally biased region" description="Pro residues" evidence="1">
    <location>
        <begin position="123"/>
        <end position="137"/>
    </location>
</feature>
<protein>
    <submittedName>
        <fullName evidence="4">UvrB uvrC motif family</fullName>
    </submittedName>
</protein>
<dbReference type="AlphaFoldDB" id="A0A2P6TR52"/>
<dbReference type="STRING" id="3076.A0A2P6TR52"/>
<dbReference type="PANTHER" id="PTHR47191">
    <property type="entry name" value="OS05G0170800 PROTEIN"/>
    <property type="match status" value="1"/>
</dbReference>
<sequence length="279" mass="30042">MASSVCRLPAAPAPQRAAFRGTATPGNRPAVLQARRVAARVAPPGGAAGSIASGAAEVADLRRDLQVAIQTEDYAAAAQLRDRIAELEQHDPLLAAQAELEAAVREERFEDAARLRDRVKQLQPPPPPPPPPSPPAELPGFDPTAVTVSDKVTDGIRVTCRSFFVPSESRPAASPPLFLFGYQITIKNEGPLTIKLMERYWHITNGQGLSQEVRGLGVVGQHPELAPGESFTYQSACPLPTPRGSMQGNYEFYSKDAATGRWNKSFLVEIGKFELRADA</sequence>
<dbReference type="PANTHER" id="PTHR47191:SF2">
    <property type="entry name" value="OS05G0170800 PROTEIN"/>
    <property type="match status" value="1"/>
</dbReference>
<evidence type="ECO:0000259" key="2">
    <source>
        <dbReference type="PROSITE" id="PS50151"/>
    </source>
</evidence>
<dbReference type="PROSITE" id="PS51087">
    <property type="entry name" value="APAG"/>
    <property type="match status" value="1"/>
</dbReference>
<feature type="domain" description="UVR" evidence="2">
    <location>
        <begin position="90"/>
        <end position="125"/>
    </location>
</feature>
<feature type="region of interest" description="Disordered" evidence="1">
    <location>
        <begin position="120"/>
        <end position="146"/>
    </location>
</feature>